<reference evidence="1 2" key="1">
    <citation type="submission" date="2015-07" db="EMBL/GenBank/DDBJ databases">
        <title>The genome of Dufourea novaeangliae.</title>
        <authorList>
            <person name="Pan H."/>
            <person name="Kapheim K."/>
        </authorList>
    </citation>
    <scope>NUCLEOTIDE SEQUENCE [LARGE SCALE GENOMIC DNA]</scope>
    <source>
        <strain evidence="1">0120121106</strain>
        <tissue evidence="1">Whole body</tissue>
    </source>
</reference>
<dbReference type="AlphaFoldDB" id="A0A154PTE6"/>
<dbReference type="EMBL" id="KQ435093">
    <property type="protein sequence ID" value="KZC14618.1"/>
    <property type="molecule type" value="Genomic_DNA"/>
</dbReference>
<sequence>MSTSILKLPILETENTSGNKYCLKLLQEAYISSRVSCGSADLRFRPRMTA</sequence>
<proteinExistence type="predicted"/>
<protein>
    <submittedName>
        <fullName evidence="1">Uncharacterized protein</fullName>
    </submittedName>
</protein>
<accession>A0A154PTE6</accession>
<dbReference type="Proteomes" id="UP000076502">
    <property type="component" value="Unassembled WGS sequence"/>
</dbReference>
<name>A0A154PTE6_DUFNO</name>
<gene>
    <name evidence="1" type="ORF">WN55_07304</name>
</gene>
<keyword evidence="2" id="KW-1185">Reference proteome</keyword>
<evidence type="ECO:0000313" key="2">
    <source>
        <dbReference type="Proteomes" id="UP000076502"/>
    </source>
</evidence>
<organism evidence="1 2">
    <name type="scientific">Dufourea novaeangliae</name>
    <name type="common">Sweat bee</name>
    <dbReference type="NCBI Taxonomy" id="178035"/>
    <lineage>
        <taxon>Eukaryota</taxon>
        <taxon>Metazoa</taxon>
        <taxon>Ecdysozoa</taxon>
        <taxon>Arthropoda</taxon>
        <taxon>Hexapoda</taxon>
        <taxon>Insecta</taxon>
        <taxon>Pterygota</taxon>
        <taxon>Neoptera</taxon>
        <taxon>Endopterygota</taxon>
        <taxon>Hymenoptera</taxon>
        <taxon>Apocrita</taxon>
        <taxon>Aculeata</taxon>
        <taxon>Apoidea</taxon>
        <taxon>Anthophila</taxon>
        <taxon>Halictidae</taxon>
        <taxon>Rophitinae</taxon>
        <taxon>Dufourea</taxon>
    </lineage>
</organism>
<evidence type="ECO:0000313" key="1">
    <source>
        <dbReference type="EMBL" id="KZC14618.1"/>
    </source>
</evidence>